<keyword evidence="3 5" id="KW-1133">Transmembrane helix</keyword>
<feature type="domain" description="G-protein coupled receptors family 1 profile" evidence="6">
    <location>
        <begin position="1"/>
        <end position="150"/>
    </location>
</feature>
<comment type="subcellular location">
    <subcellularLocation>
        <location evidence="1">Membrane</location>
    </subcellularLocation>
</comment>
<feature type="transmembrane region" description="Helical" evidence="5">
    <location>
        <begin position="12"/>
        <end position="32"/>
    </location>
</feature>
<dbReference type="AlphaFoldDB" id="A0A914X4J1"/>
<dbReference type="Proteomes" id="UP000887566">
    <property type="component" value="Unplaced"/>
</dbReference>
<evidence type="ECO:0000313" key="8">
    <source>
        <dbReference type="WBParaSite" id="PSAMB.scaffold638size44922.g7592.t1"/>
    </source>
</evidence>
<evidence type="ECO:0000259" key="6">
    <source>
        <dbReference type="PROSITE" id="PS50262"/>
    </source>
</evidence>
<dbReference type="GO" id="GO:0016020">
    <property type="term" value="C:membrane"/>
    <property type="evidence" value="ECO:0007669"/>
    <property type="project" value="UniProtKB-SubCell"/>
</dbReference>
<protein>
    <submittedName>
        <fullName evidence="8">G-protein coupled receptors family 1 profile domain-containing protein</fullName>
    </submittedName>
</protein>
<dbReference type="PROSITE" id="PS50262">
    <property type="entry name" value="G_PROTEIN_RECEP_F1_2"/>
    <property type="match status" value="1"/>
</dbReference>
<dbReference type="InterPro" id="IPR017452">
    <property type="entry name" value="GPCR_Rhodpsn_7TM"/>
</dbReference>
<evidence type="ECO:0000313" key="7">
    <source>
        <dbReference type="Proteomes" id="UP000887566"/>
    </source>
</evidence>
<feature type="transmembrane region" description="Helical" evidence="5">
    <location>
        <begin position="87"/>
        <end position="107"/>
    </location>
</feature>
<evidence type="ECO:0000256" key="2">
    <source>
        <dbReference type="ARBA" id="ARBA00022692"/>
    </source>
</evidence>
<evidence type="ECO:0000256" key="5">
    <source>
        <dbReference type="SAM" id="Phobius"/>
    </source>
</evidence>
<dbReference type="Gene3D" id="1.20.1070.10">
    <property type="entry name" value="Rhodopsin 7-helix transmembrane proteins"/>
    <property type="match status" value="1"/>
</dbReference>
<name>A0A914X4J1_9BILA</name>
<evidence type="ECO:0000256" key="3">
    <source>
        <dbReference type="ARBA" id="ARBA00022989"/>
    </source>
</evidence>
<evidence type="ECO:0000256" key="4">
    <source>
        <dbReference type="ARBA" id="ARBA00023136"/>
    </source>
</evidence>
<proteinExistence type="predicted"/>
<feature type="transmembrane region" description="Helical" evidence="5">
    <location>
        <begin position="44"/>
        <end position="66"/>
    </location>
</feature>
<keyword evidence="2 5" id="KW-0812">Transmembrane</keyword>
<keyword evidence="7" id="KW-1185">Reference proteome</keyword>
<keyword evidence="4 5" id="KW-0472">Membrane</keyword>
<sequence>MLIIAGLAGADFLYGRGSFLISTYLIVIVALSQQNELMTAWDCALLPSIFLNYLTALMISVMNVLVSIDRYLAVVRSLQYRHLDIQYAYRMLGGAAIFALLSFFFLLSSNYFGLERVHNVSRLCVGRLFPRFYMIYRVFSKISPGLIYEK</sequence>
<organism evidence="7 8">
    <name type="scientific">Plectus sambesii</name>
    <dbReference type="NCBI Taxonomy" id="2011161"/>
    <lineage>
        <taxon>Eukaryota</taxon>
        <taxon>Metazoa</taxon>
        <taxon>Ecdysozoa</taxon>
        <taxon>Nematoda</taxon>
        <taxon>Chromadorea</taxon>
        <taxon>Plectida</taxon>
        <taxon>Plectina</taxon>
        <taxon>Plectoidea</taxon>
        <taxon>Plectidae</taxon>
        <taxon>Plectus</taxon>
    </lineage>
</organism>
<accession>A0A914X4J1</accession>
<dbReference type="WBParaSite" id="PSAMB.scaffold638size44922.g7592.t1">
    <property type="protein sequence ID" value="PSAMB.scaffold638size44922.g7592.t1"/>
    <property type="gene ID" value="PSAMB.scaffold638size44922.g7592"/>
</dbReference>
<reference evidence="8" key="1">
    <citation type="submission" date="2022-11" db="UniProtKB">
        <authorList>
            <consortium name="WormBaseParasite"/>
        </authorList>
    </citation>
    <scope>IDENTIFICATION</scope>
</reference>
<evidence type="ECO:0000256" key="1">
    <source>
        <dbReference type="ARBA" id="ARBA00004370"/>
    </source>
</evidence>
<dbReference type="SUPFAM" id="SSF81321">
    <property type="entry name" value="Family A G protein-coupled receptor-like"/>
    <property type="match status" value="1"/>
</dbReference>